<sequence>MTVKLSVKEKISYGLGDMASHIGLDNVIIFLTFYYTDVVGLPAVFVGTMFLVARVADAIVDPAMGLIADRTNTRFGKFRPYILWLALPFGVSCLLVYAVPESLSLGGKMIYASVTYCLMMLMYTAINIPYCSMGAIITADNSQRISLQSYRFFLATLGGAMSTFLMMPLAEMLGGGNRLDGYFGAMAIMSAIAVVMFLLCFMNTKERISAPPTHANFMADLRDLIKNDQWRVVAMLIFFNISFGVVRLGAMMYYVTYYLGNASYFMWLLSAHIIGKSLGSLLVKPLTRNRSKLAAFTFCAIVTGVFSIAIFFVPAWISLLVGMTLLVSTFYQVTTTLMWVMMSDVVDYGEFKQGKRMDGTVFSTLLAILKMGMAVSGAVVGWTLGLSGYVPQAAQQNAAAMISIIALFSLVPGVLSLCSALAMRWYKLNDATMKQINQSKISAEPQPERSPLIQTQEPS</sequence>
<feature type="transmembrane region" description="Helical" evidence="3">
    <location>
        <begin position="319"/>
        <end position="340"/>
    </location>
</feature>
<evidence type="ECO:0000256" key="3">
    <source>
        <dbReference type="SAM" id="Phobius"/>
    </source>
</evidence>
<feature type="transmembrane region" description="Helical" evidence="3">
    <location>
        <begin position="110"/>
        <end position="131"/>
    </location>
</feature>
<feature type="transmembrane region" description="Helical" evidence="3">
    <location>
        <begin position="232"/>
        <end position="256"/>
    </location>
</feature>
<accession>A0A4R3YYN9</accession>
<keyword evidence="5" id="KW-1185">Reference proteome</keyword>
<evidence type="ECO:0000313" key="4">
    <source>
        <dbReference type="EMBL" id="TCV98355.1"/>
    </source>
</evidence>
<dbReference type="GO" id="GO:0005886">
    <property type="term" value="C:plasma membrane"/>
    <property type="evidence" value="ECO:0007669"/>
    <property type="project" value="TreeGrafter"/>
</dbReference>
<keyword evidence="3" id="KW-1133">Transmembrane helix</keyword>
<comment type="caution">
    <text evidence="4">The sequence shown here is derived from an EMBL/GenBank/DDBJ whole genome shotgun (WGS) entry which is preliminary data.</text>
</comment>
<dbReference type="InterPro" id="IPR001927">
    <property type="entry name" value="Na/Gal_symport"/>
</dbReference>
<feature type="transmembrane region" description="Helical" evidence="3">
    <location>
        <begin position="81"/>
        <end position="98"/>
    </location>
</feature>
<feature type="transmembrane region" description="Helical" evidence="3">
    <location>
        <begin position="398"/>
        <end position="426"/>
    </location>
</feature>
<dbReference type="Gene3D" id="1.20.1250.20">
    <property type="entry name" value="MFS general substrate transporter like domains"/>
    <property type="match status" value="1"/>
</dbReference>
<keyword evidence="3" id="KW-0472">Membrane</keyword>
<dbReference type="NCBIfam" id="TIGR00792">
    <property type="entry name" value="gph"/>
    <property type="match status" value="1"/>
</dbReference>
<evidence type="ECO:0000256" key="1">
    <source>
        <dbReference type="ARBA" id="ARBA00009617"/>
    </source>
</evidence>
<dbReference type="GO" id="GO:0008643">
    <property type="term" value="P:carbohydrate transport"/>
    <property type="evidence" value="ECO:0007669"/>
    <property type="project" value="InterPro"/>
</dbReference>
<protein>
    <submittedName>
        <fullName evidence="4">GPH family glycoside/pentoside/hexuronide:cation symporter</fullName>
    </submittedName>
</protein>
<dbReference type="InterPro" id="IPR036259">
    <property type="entry name" value="MFS_trans_sf"/>
</dbReference>
<dbReference type="OrthoDB" id="181905at2"/>
<feature type="transmembrane region" description="Helical" evidence="3">
    <location>
        <begin position="182"/>
        <end position="201"/>
    </location>
</feature>
<dbReference type="RefSeq" id="WP_131865096.1">
    <property type="nucleotide sequence ID" value="NZ_SMCR01000003.1"/>
</dbReference>
<dbReference type="SUPFAM" id="SSF103473">
    <property type="entry name" value="MFS general substrate transporter"/>
    <property type="match status" value="1"/>
</dbReference>
<organism evidence="4 5">
    <name type="scientific">Biostraticola tofi</name>
    <dbReference type="NCBI Taxonomy" id="466109"/>
    <lineage>
        <taxon>Bacteria</taxon>
        <taxon>Pseudomonadati</taxon>
        <taxon>Pseudomonadota</taxon>
        <taxon>Gammaproteobacteria</taxon>
        <taxon>Enterobacterales</taxon>
        <taxon>Bruguierivoracaceae</taxon>
        <taxon>Biostraticola</taxon>
    </lineage>
</organism>
<dbReference type="GO" id="GO:0006814">
    <property type="term" value="P:sodium ion transport"/>
    <property type="evidence" value="ECO:0007669"/>
    <property type="project" value="InterPro"/>
</dbReference>
<evidence type="ECO:0000256" key="2">
    <source>
        <dbReference type="SAM" id="MobiDB-lite"/>
    </source>
</evidence>
<feature type="transmembrane region" description="Helical" evidence="3">
    <location>
        <begin position="295"/>
        <end position="313"/>
    </location>
</feature>
<keyword evidence="3" id="KW-0812">Transmembrane</keyword>
<feature type="transmembrane region" description="Helical" evidence="3">
    <location>
        <begin position="361"/>
        <end position="386"/>
    </location>
</feature>
<gene>
    <name evidence="4" type="ORF">EDC52_103447</name>
</gene>
<comment type="similarity">
    <text evidence="1">Belongs to the sodium:galactoside symporter (TC 2.A.2) family.</text>
</comment>
<dbReference type="PANTHER" id="PTHR11328:SF24">
    <property type="entry name" value="MAJOR FACILITATOR SUPERFAMILY (MFS) PROFILE DOMAIN-CONTAINING PROTEIN"/>
    <property type="match status" value="1"/>
</dbReference>
<dbReference type="InterPro" id="IPR039672">
    <property type="entry name" value="MFS_2"/>
</dbReference>
<name>A0A4R3YYN9_9GAMM</name>
<dbReference type="Pfam" id="PF13347">
    <property type="entry name" value="MFS_2"/>
    <property type="match status" value="1"/>
</dbReference>
<reference evidence="4 5" key="1">
    <citation type="submission" date="2019-03" db="EMBL/GenBank/DDBJ databases">
        <title>Genomic Encyclopedia of Type Strains, Phase IV (KMG-IV): sequencing the most valuable type-strain genomes for metagenomic binning, comparative biology and taxonomic classification.</title>
        <authorList>
            <person name="Goeker M."/>
        </authorList>
    </citation>
    <scope>NUCLEOTIDE SEQUENCE [LARGE SCALE GENOMIC DNA]</scope>
    <source>
        <strain evidence="4 5">DSM 19580</strain>
    </source>
</reference>
<evidence type="ECO:0000313" key="5">
    <source>
        <dbReference type="Proteomes" id="UP000295719"/>
    </source>
</evidence>
<dbReference type="PANTHER" id="PTHR11328">
    <property type="entry name" value="MAJOR FACILITATOR SUPERFAMILY DOMAIN-CONTAINING PROTEIN"/>
    <property type="match status" value="1"/>
</dbReference>
<dbReference type="AlphaFoldDB" id="A0A4R3YYN9"/>
<dbReference type="Proteomes" id="UP000295719">
    <property type="component" value="Unassembled WGS sequence"/>
</dbReference>
<dbReference type="EMBL" id="SMCR01000003">
    <property type="protein sequence ID" value="TCV98355.1"/>
    <property type="molecule type" value="Genomic_DNA"/>
</dbReference>
<feature type="transmembrane region" description="Helical" evidence="3">
    <location>
        <begin position="152"/>
        <end position="170"/>
    </location>
</feature>
<feature type="region of interest" description="Disordered" evidence="2">
    <location>
        <begin position="440"/>
        <end position="459"/>
    </location>
</feature>
<dbReference type="CDD" id="cd17332">
    <property type="entry name" value="MFS_MelB_like"/>
    <property type="match status" value="1"/>
</dbReference>
<feature type="transmembrane region" description="Helical" evidence="3">
    <location>
        <begin position="262"/>
        <end position="283"/>
    </location>
</feature>
<proteinExistence type="inferred from homology"/>
<dbReference type="GO" id="GO:0015293">
    <property type="term" value="F:symporter activity"/>
    <property type="evidence" value="ECO:0007669"/>
    <property type="project" value="InterPro"/>
</dbReference>